<proteinExistence type="predicted"/>
<sequence>MCSRPIPATAANLIETSRLQKHVHSHSCHSHTPVGRHSTRPLRRRTDAKRALLGTEVKHRQLPNSGLLLKDAITILGQTRDSTPGSPDV</sequence>
<keyword evidence="3" id="KW-1185">Reference proteome</keyword>
<dbReference type="EMBL" id="OV170222">
    <property type="protein sequence ID" value="CAH0720314.1"/>
    <property type="molecule type" value="Genomic_DNA"/>
</dbReference>
<evidence type="ECO:0000313" key="2">
    <source>
        <dbReference type="EMBL" id="CAH0720314.1"/>
    </source>
</evidence>
<reference evidence="2" key="1">
    <citation type="submission" date="2021-12" db="EMBL/GenBank/DDBJ databases">
        <authorList>
            <person name="Martin H S."/>
        </authorList>
    </citation>
    <scope>NUCLEOTIDE SEQUENCE</scope>
</reference>
<feature type="non-terminal residue" evidence="2">
    <location>
        <position position="89"/>
    </location>
</feature>
<accession>A0A8J9Y7J6</accession>
<gene>
    <name evidence="2" type="ORF">BINO364_LOCUS6562</name>
</gene>
<organism evidence="2 3">
    <name type="scientific">Brenthis ino</name>
    <name type="common">lesser marbled fritillary</name>
    <dbReference type="NCBI Taxonomy" id="405034"/>
    <lineage>
        <taxon>Eukaryota</taxon>
        <taxon>Metazoa</taxon>
        <taxon>Ecdysozoa</taxon>
        <taxon>Arthropoda</taxon>
        <taxon>Hexapoda</taxon>
        <taxon>Insecta</taxon>
        <taxon>Pterygota</taxon>
        <taxon>Neoptera</taxon>
        <taxon>Endopterygota</taxon>
        <taxon>Lepidoptera</taxon>
        <taxon>Glossata</taxon>
        <taxon>Ditrysia</taxon>
        <taxon>Papilionoidea</taxon>
        <taxon>Nymphalidae</taxon>
        <taxon>Heliconiinae</taxon>
        <taxon>Argynnini</taxon>
        <taxon>Brenthis</taxon>
    </lineage>
</organism>
<dbReference type="Proteomes" id="UP000838878">
    <property type="component" value="Chromosome 2"/>
</dbReference>
<dbReference type="AlphaFoldDB" id="A0A8J9Y7J6"/>
<dbReference type="OrthoDB" id="7508695at2759"/>
<protein>
    <submittedName>
        <fullName evidence="2">Uncharacterized protein</fullName>
    </submittedName>
</protein>
<evidence type="ECO:0000256" key="1">
    <source>
        <dbReference type="SAM" id="MobiDB-lite"/>
    </source>
</evidence>
<evidence type="ECO:0000313" key="3">
    <source>
        <dbReference type="Proteomes" id="UP000838878"/>
    </source>
</evidence>
<feature type="region of interest" description="Disordered" evidence="1">
    <location>
        <begin position="22"/>
        <end position="44"/>
    </location>
</feature>
<name>A0A8J9Y7J6_9NEOP</name>